<protein>
    <recommendedName>
        <fullName evidence="2">Reverse transcriptase domain-containing protein</fullName>
    </recommendedName>
</protein>
<dbReference type="Gene3D" id="2.40.70.10">
    <property type="entry name" value="Acid Proteases"/>
    <property type="match status" value="1"/>
</dbReference>
<dbReference type="AlphaFoldDB" id="A0A6L2KRN3"/>
<evidence type="ECO:0000313" key="1">
    <source>
        <dbReference type="EMBL" id="GEU51609.1"/>
    </source>
</evidence>
<sequence length="148" mass="16862">MNMELADRSIQYPRGIVENVLIKVDKFVLPIDFIILDMLEESRVPVILRRLILATTRALIDVLNKKKTLKVGDDEVFFDMDQSIKRPPTKHDECYEIDDLDDTINAEAQGLLENDMTDSFLLKGLEKSIGQSDLENCKCEDADDSNSI</sequence>
<comment type="caution">
    <text evidence="1">The sequence shown here is derived from an EMBL/GenBank/DDBJ whole genome shotgun (WGS) entry which is preliminary data.</text>
</comment>
<gene>
    <name evidence="1" type="ORF">Tci_023587</name>
</gene>
<organism evidence="1">
    <name type="scientific">Tanacetum cinerariifolium</name>
    <name type="common">Dalmatian daisy</name>
    <name type="synonym">Chrysanthemum cinerariifolium</name>
    <dbReference type="NCBI Taxonomy" id="118510"/>
    <lineage>
        <taxon>Eukaryota</taxon>
        <taxon>Viridiplantae</taxon>
        <taxon>Streptophyta</taxon>
        <taxon>Embryophyta</taxon>
        <taxon>Tracheophyta</taxon>
        <taxon>Spermatophyta</taxon>
        <taxon>Magnoliopsida</taxon>
        <taxon>eudicotyledons</taxon>
        <taxon>Gunneridae</taxon>
        <taxon>Pentapetalae</taxon>
        <taxon>asterids</taxon>
        <taxon>campanulids</taxon>
        <taxon>Asterales</taxon>
        <taxon>Asteraceae</taxon>
        <taxon>Asteroideae</taxon>
        <taxon>Anthemideae</taxon>
        <taxon>Anthemidinae</taxon>
        <taxon>Tanacetum</taxon>
    </lineage>
</organism>
<dbReference type="PANTHER" id="PTHR33067">
    <property type="entry name" value="RNA-DIRECTED DNA POLYMERASE-RELATED"/>
    <property type="match status" value="1"/>
</dbReference>
<dbReference type="PANTHER" id="PTHR33067:SF35">
    <property type="entry name" value="ASPARTIC PEPTIDASE DDI1-TYPE DOMAIN-CONTAINING PROTEIN"/>
    <property type="match status" value="1"/>
</dbReference>
<dbReference type="EMBL" id="BKCJ010002891">
    <property type="protein sequence ID" value="GEU51609.1"/>
    <property type="molecule type" value="Genomic_DNA"/>
</dbReference>
<proteinExistence type="predicted"/>
<evidence type="ECO:0008006" key="2">
    <source>
        <dbReference type="Google" id="ProtNLM"/>
    </source>
</evidence>
<name>A0A6L2KRN3_TANCI</name>
<dbReference type="InterPro" id="IPR021109">
    <property type="entry name" value="Peptidase_aspartic_dom_sf"/>
</dbReference>
<accession>A0A6L2KRN3</accession>
<reference evidence="1" key="1">
    <citation type="journal article" date="2019" name="Sci. Rep.">
        <title>Draft genome of Tanacetum cinerariifolium, the natural source of mosquito coil.</title>
        <authorList>
            <person name="Yamashiro T."/>
            <person name="Shiraishi A."/>
            <person name="Satake H."/>
            <person name="Nakayama K."/>
        </authorList>
    </citation>
    <scope>NUCLEOTIDE SEQUENCE</scope>
</reference>